<dbReference type="EMBL" id="JBFRCH010000018">
    <property type="protein sequence ID" value="MEX3935204.1"/>
    <property type="molecule type" value="Genomic_DNA"/>
</dbReference>
<reference evidence="1" key="1">
    <citation type="submission" date="2024-07" db="EMBL/GenBank/DDBJ databases">
        <title>A survey of Mimosa microsymbionts across Brazilian biomes reveals a high diversity of Paraburkholderia nodulating endemic species, but also that Cupriavidus is common as a symbiont of widespread species.</title>
        <authorList>
            <person name="Rouws L."/>
            <person name="Barauna A."/>
            <person name="Beukes C."/>
            <person name="Rouws J.R.C."/>
            <person name="De Faria S.M."/>
            <person name="Gross E."/>
            <person name="Bueno Dos Reis Junior F."/>
            <person name="Simon M.F."/>
            <person name="Maluk M."/>
            <person name="Odee D.W."/>
            <person name="Kenicer G."/>
            <person name="Young J.P.W."/>
            <person name="Reis V.M."/>
            <person name="Zilli J."/>
            <person name="James E.K."/>
        </authorList>
    </citation>
    <scope>NUCLEOTIDE SEQUENCE</scope>
    <source>
        <strain evidence="1">EG181B</strain>
    </source>
</reference>
<evidence type="ECO:0000313" key="1">
    <source>
        <dbReference type="EMBL" id="MEX3935204.1"/>
    </source>
</evidence>
<sequence>MNARIEPGEQALPVGVANDRCGERYNDEFAAAGSAIQPTLSGFLAAHLAPRRSQAPGVVHAADAAGLCAVIDEVAQAVKLIAERIAQGAIAGQQDVRAVHSRSNHTALNAAAQDVLAVTCERSAEIAGMVSPGVESARATSAGRYVLFADLLDGAANAESNDALGTVFSLRHAGAASAAGERVITGTKQLAAGYALYGPATILMITVGRGTHGFTLCRERGEFVLTHHALRVPEQGVVLAINGGNERFWEAPVQRYVRECRDGSAGVQQRDFDTRWTASLAADMHRTLMRGGLCLFPRESRRAPRAARVPLLYQAQSLAWLVEQAGGLASTGRARILDVQGDMQASTPMFIGTQREVERIERYHREHERGEDAPFTSPLFNERSLFRPEARV</sequence>
<evidence type="ECO:0000313" key="2">
    <source>
        <dbReference type="Proteomes" id="UP001558850"/>
    </source>
</evidence>
<protein>
    <submittedName>
        <fullName evidence="1">Fructose-1,6-bisphosphatase</fullName>
    </submittedName>
</protein>
<keyword evidence="2" id="KW-1185">Reference proteome</keyword>
<proteinExistence type="predicted"/>
<comment type="caution">
    <text evidence="1">The sequence shown here is derived from an EMBL/GenBank/DDBJ whole genome shotgun (WGS) entry which is preliminary data.</text>
</comment>
<dbReference type="Proteomes" id="UP001558850">
    <property type="component" value="Unassembled WGS sequence"/>
</dbReference>
<gene>
    <name evidence="1" type="ORF">AB4Y32_26000</name>
</gene>
<accession>A0ACC6U6L8</accession>
<organism evidence="1 2">
    <name type="scientific">Paraburkholderia phymatum</name>
    <dbReference type="NCBI Taxonomy" id="148447"/>
    <lineage>
        <taxon>Bacteria</taxon>
        <taxon>Pseudomonadati</taxon>
        <taxon>Pseudomonadota</taxon>
        <taxon>Betaproteobacteria</taxon>
        <taxon>Burkholderiales</taxon>
        <taxon>Burkholderiaceae</taxon>
        <taxon>Paraburkholderia</taxon>
    </lineage>
</organism>
<name>A0ACC6U6L8_9BURK</name>